<comment type="caution">
    <text evidence="8">The sequence shown here is derived from an EMBL/GenBank/DDBJ whole genome shotgun (WGS) entry which is preliminary data.</text>
</comment>
<evidence type="ECO:0000256" key="1">
    <source>
        <dbReference type="ARBA" id="ARBA00005952"/>
    </source>
</evidence>
<organism evidence="8 9">
    <name type="scientific">Candidatus Yanofskybacteria bacterium GW2011_GWA1_48_10</name>
    <dbReference type="NCBI Taxonomy" id="1619022"/>
    <lineage>
        <taxon>Bacteria</taxon>
        <taxon>Candidatus Yanofskyibacteriota</taxon>
    </lineage>
</organism>
<dbReference type="SUPFAM" id="SSF48013">
    <property type="entry name" value="NusB-like"/>
    <property type="match status" value="1"/>
</dbReference>
<evidence type="ECO:0000256" key="3">
    <source>
        <dbReference type="ARBA" id="ARBA00022884"/>
    </source>
</evidence>
<dbReference type="GO" id="GO:0006353">
    <property type="term" value="P:DNA-templated transcription termination"/>
    <property type="evidence" value="ECO:0007669"/>
    <property type="project" value="UniProtKB-UniRule"/>
</dbReference>
<evidence type="ECO:0000256" key="2">
    <source>
        <dbReference type="ARBA" id="ARBA00022814"/>
    </source>
</evidence>
<dbReference type="NCBIfam" id="TIGR01951">
    <property type="entry name" value="nusB"/>
    <property type="match status" value="1"/>
</dbReference>
<keyword evidence="4 6" id="KW-0805">Transcription regulation</keyword>
<name>A0A0G1U6G0_9BACT</name>
<dbReference type="PATRIC" id="fig|1619022.3.peg.208"/>
<evidence type="ECO:0000259" key="7">
    <source>
        <dbReference type="Pfam" id="PF01029"/>
    </source>
</evidence>
<dbReference type="PANTHER" id="PTHR11078">
    <property type="entry name" value="N UTILIZATION SUBSTANCE PROTEIN B-RELATED"/>
    <property type="match status" value="1"/>
</dbReference>
<dbReference type="InterPro" id="IPR035926">
    <property type="entry name" value="NusB-like_sf"/>
</dbReference>
<sequence>MQSLYEWDFRGNKEGELSQIVDRNIAEFASGVDDPSFITDLVQGVVSHLKEINAIIEKAAPQWPLAQIAIVDRNVLRVGLYELLFGNRDEVPPKVAINEAIELAKSFGGDSSGKFVNGVLGTVYREIGEPGKDEKSKNKDEVEDSA</sequence>
<evidence type="ECO:0000256" key="4">
    <source>
        <dbReference type="ARBA" id="ARBA00023015"/>
    </source>
</evidence>
<dbReference type="PANTHER" id="PTHR11078:SF3">
    <property type="entry name" value="ANTITERMINATION NUSB DOMAIN-CONTAINING PROTEIN"/>
    <property type="match status" value="1"/>
</dbReference>
<comment type="function">
    <text evidence="6">Involved in transcription antitermination. Required for transcription of ribosomal RNA (rRNA) genes. Binds specifically to the boxA antiterminator sequence of the ribosomal RNA (rrn) operons.</text>
</comment>
<dbReference type="GO" id="GO:0003723">
    <property type="term" value="F:RNA binding"/>
    <property type="evidence" value="ECO:0007669"/>
    <property type="project" value="UniProtKB-UniRule"/>
</dbReference>
<keyword evidence="3 6" id="KW-0694">RNA-binding</keyword>
<dbReference type="InterPro" id="IPR011605">
    <property type="entry name" value="NusB_fam"/>
</dbReference>
<evidence type="ECO:0000313" key="8">
    <source>
        <dbReference type="EMBL" id="KKU89726.1"/>
    </source>
</evidence>
<evidence type="ECO:0000313" key="9">
    <source>
        <dbReference type="Proteomes" id="UP000034403"/>
    </source>
</evidence>
<dbReference type="Gene3D" id="1.10.940.10">
    <property type="entry name" value="NusB-like"/>
    <property type="match status" value="1"/>
</dbReference>
<dbReference type="InterPro" id="IPR006027">
    <property type="entry name" value="NusB_RsmB_TIM44"/>
</dbReference>
<feature type="domain" description="NusB/RsmB/TIM44" evidence="7">
    <location>
        <begin position="1"/>
        <end position="125"/>
    </location>
</feature>
<dbReference type="Proteomes" id="UP000034403">
    <property type="component" value="Unassembled WGS sequence"/>
</dbReference>
<dbReference type="HAMAP" id="MF_00073">
    <property type="entry name" value="NusB"/>
    <property type="match status" value="1"/>
</dbReference>
<dbReference type="EMBL" id="LCPC01000006">
    <property type="protein sequence ID" value="KKU89726.1"/>
    <property type="molecule type" value="Genomic_DNA"/>
</dbReference>
<accession>A0A0G1U6G0</accession>
<evidence type="ECO:0000256" key="5">
    <source>
        <dbReference type="ARBA" id="ARBA00023163"/>
    </source>
</evidence>
<protein>
    <recommendedName>
        <fullName evidence="6">Transcription antitermination protein NusB</fullName>
    </recommendedName>
    <alternativeName>
        <fullName evidence="6">Antitermination factor NusB</fullName>
    </alternativeName>
</protein>
<keyword evidence="5 6" id="KW-0804">Transcription</keyword>
<reference evidence="8 9" key="1">
    <citation type="journal article" date="2015" name="Nature">
        <title>rRNA introns, odd ribosomes, and small enigmatic genomes across a large radiation of phyla.</title>
        <authorList>
            <person name="Brown C.T."/>
            <person name="Hug L.A."/>
            <person name="Thomas B.C."/>
            <person name="Sharon I."/>
            <person name="Castelle C.J."/>
            <person name="Singh A."/>
            <person name="Wilkins M.J."/>
            <person name="Williams K.H."/>
            <person name="Banfield J.F."/>
        </authorList>
    </citation>
    <scope>NUCLEOTIDE SEQUENCE [LARGE SCALE GENOMIC DNA]</scope>
</reference>
<dbReference type="Pfam" id="PF01029">
    <property type="entry name" value="NusB"/>
    <property type="match status" value="1"/>
</dbReference>
<dbReference type="AlphaFoldDB" id="A0A0G1U6G0"/>
<comment type="similarity">
    <text evidence="1 6">Belongs to the NusB family.</text>
</comment>
<proteinExistence type="inferred from homology"/>
<dbReference type="GO" id="GO:0031564">
    <property type="term" value="P:transcription antitermination"/>
    <property type="evidence" value="ECO:0007669"/>
    <property type="project" value="UniProtKB-KW"/>
</dbReference>
<evidence type="ECO:0000256" key="6">
    <source>
        <dbReference type="HAMAP-Rule" id="MF_00073"/>
    </source>
</evidence>
<keyword evidence="2 6" id="KW-0889">Transcription antitermination</keyword>
<gene>
    <name evidence="6" type="primary">nusB</name>
    <name evidence="8" type="ORF">UY20_C0006G0006</name>
</gene>
<dbReference type="GO" id="GO:0005829">
    <property type="term" value="C:cytosol"/>
    <property type="evidence" value="ECO:0007669"/>
    <property type="project" value="TreeGrafter"/>
</dbReference>